<dbReference type="EMBL" id="OU963870">
    <property type="protein sequence ID" value="CAH0395951.1"/>
    <property type="molecule type" value="Genomic_DNA"/>
</dbReference>
<dbReference type="PANTHER" id="PTHR43775:SF37">
    <property type="entry name" value="SI:DKEY-61P9.11"/>
    <property type="match status" value="1"/>
</dbReference>
<dbReference type="InterPro" id="IPR049391">
    <property type="entry name" value="FAS_pseudo-KR"/>
</dbReference>
<evidence type="ECO:0000313" key="6">
    <source>
        <dbReference type="Proteomes" id="UP001152759"/>
    </source>
</evidence>
<name>A0A9P0AMF4_BEMTA</name>
<gene>
    <name evidence="5" type="ORF">BEMITA_LOCUS14071</name>
</gene>
<dbReference type="GO" id="GO:0016491">
    <property type="term" value="F:oxidoreductase activity"/>
    <property type="evidence" value="ECO:0007669"/>
    <property type="project" value="InterPro"/>
</dbReference>
<dbReference type="Gene3D" id="3.30.70.3290">
    <property type="match status" value="1"/>
</dbReference>
<keyword evidence="2" id="KW-0597">Phosphoprotein</keyword>
<dbReference type="InterPro" id="IPR042104">
    <property type="entry name" value="PKS_dehydratase_sf"/>
</dbReference>
<evidence type="ECO:0000259" key="4">
    <source>
        <dbReference type="SMART" id="SM00829"/>
    </source>
</evidence>
<reference evidence="5" key="1">
    <citation type="submission" date="2021-12" db="EMBL/GenBank/DDBJ databases">
        <authorList>
            <person name="King R."/>
        </authorList>
    </citation>
    <scope>NUCLEOTIDE SEQUENCE</scope>
</reference>
<sequence length="1504" mass="169115">MDQHLGAAREWGEESAKFAGAEYFTNNLLSSVLFEEAFAEVPADAVILEVAPQSLLLPILKRAFPTSVTSLSLTGRISEEKPAFVHFLGSVGELYLLGYEPNPAGLYPPISYPVAASTPDLASFVTWEHSFRFDAKKFLLVPDEFDLVSEPQEKSMDMIIMQLKEFRHLFEGHVLVSRPMIPVSYFLKEIWLLLAPKGRFKKDFDEITPHFTDILVHSLIWMDDLPEEASLVIQLSPASGSFEVCLAYRGEKTLPLKGDVIVSGKAVIYEKDFEKERWCCEHPPTSCIRRTLNIQDLKNAYGAKGYDLSPEFQNNISELQIYDEVSVGKLTWKKNWQSVIDGVIKAGLLINVDDTEVSCPVAIQSLIIKPDDIKLMDYGSDITFALDRRQNVLVAAEGIEMKGVIFKAPPKRVSVAQTLECSKFLPYFTSNFQQVEEFLSAALDIMLDCCPSHKKETHKINICECGSLSRETGILSDLKRTVHNHYSSEISLTFNDEAATKHDFRGLNLLVTSENGLKAGFIQQAEDLMSDFILCIAENFKSLPVPGFAEVIRYVDPNQNGQYILLKKMCRSKKNIFKVVSKNLSRTLDGLKMPSKDVVTTLIWEKQSTLNPHDVMEELKANENLSEHMRYVFILDDDAPSFSERNPFYSEQLRLGLPVNILRNGTWCTYRRFHLPGANPELLPDIVDISKIKREDIDIHYISLNTQKQRIKNYEQDVYVLEYSGVTKDQKKVMGLARYRPDISNMEINIDPKLIWEVPPGVSMEDAATIPLLCGMANYALIMCVTSYDVYSALVHNGSSLHGLTCIAVAFHAQLEVFTTVYSAEERNIVKRHFPQLEDSHIIDAWAEQFDLRLKLLTGGRGADLVVSDVPASRITAAWECVAPHGSFIDLNETNMTVNAPLPMFHFLKCTTYYSCLKTGLFSLADWRKQELWNLVQATLTAGVLVKVPRRVFGAHQLDVAARVLNKEKGQQKILLSMKIPPRNPTKNVSMNKSIYHCNSTDAYFILSPSIGKSLSLIEWILIRGGRKVVLVVSNQIGGTKKLNDLINKYGAQLLISSIKKFNSGAETASLMDQIKKLRPVPILFNIYMDERLASHIASFLPNLHHIVNVARTQDSIQNKSGKGANTQKSTTRVCIICEDGESYLQLLDQALLSNSDPKNDSIYSINDGNKNLKKQTVPVREYLPKSFEELEEIGEYAESFPKPPTTATNDSTVESTDAVTDDPSDSNKNLPPDTENKPIDLPPCAAFEEVPTLARRQKYQREILPVYLISSSVKKFAPIQKKLLYPLYFAKFSEQMSSTAEAAKHLYNSICTIQPKGPCTIMTETWNTPIAIDLIGKLKESHRQASLTILPISQKSLLSVVPLEEEVEDIILRNLLQSSSKEYQSLYSEMALETKVAEIIGKVSPKSDKNSALAGLTIFKKQMQFFLETPLQNKLLDCPVLVVEMEANLVSQTDYAKISKGEVSVFRSPSTTYEELLADPTLIKELNSRQLFSWLHENEIVSK</sequence>
<dbReference type="Gene3D" id="3.40.366.10">
    <property type="entry name" value="Malonyl-Coenzyme A Acyl Carrier Protein, domain 2"/>
    <property type="match status" value="1"/>
</dbReference>
<feature type="compositionally biased region" description="Polar residues" evidence="3">
    <location>
        <begin position="1206"/>
        <end position="1219"/>
    </location>
</feature>
<dbReference type="CDD" id="cd05195">
    <property type="entry name" value="enoyl_red"/>
    <property type="match status" value="1"/>
</dbReference>
<keyword evidence="1" id="KW-0596">Phosphopantetheine</keyword>
<dbReference type="SMART" id="SM00829">
    <property type="entry name" value="PKS_ER"/>
    <property type="match status" value="1"/>
</dbReference>
<organism evidence="5 6">
    <name type="scientific">Bemisia tabaci</name>
    <name type="common">Sweetpotato whitefly</name>
    <name type="synonym">Aleurodes tabaci</name>
    <dbReference type="NCBI Taxonomy" id="7038"/>
    <lineage>
        <taxon>Eukaryota</taxon>
        <taxon>Metazoa</taxon>
        <taxon>Ecdysozoa</taxon>
        <taxon>Arthropoda</taxon>
        <taxon>Hexapoda</taxon>
        <taxon>Insecta</taxon>
        <taxon>Pterygota</taxon>
        <taxon>Neoptera</taxon>
        <taxon>Paraneoptera</taxon>
        <taxon>Hemiptera</taxon>
        <taxon>Sternorrhyncha</taxon>
        <taxon>Aleyrodoidea</taxon>
        <taxon>Aleyrodidae</taxon>
        <taxon>Aleyrodinae</taxon>
        <taxon>Bemisia</taxon>
    </lineage>
</organism>
<proteinExistence type="predicted"/>
<dbReference type="Gene3D" id="3.10.129.110">
    <property type="entry name" value="Polyketide synthase dehydratase"/>
    <property type="match status" value="1"/>
</dbReference>
<protein>
    <recommendedName>
        <fullName evidence="4">Enoyl reductase (ER) domain-containing protein</fullName>
    </recommendedName>
</protein>
<dbReference type="InterPro" id="IPR020843">
    <property type="entry name" value="ER"/>
</dbReference>
<dbReference type="PANTHER" id="PTHR43775">
    <property type="entry name" value="FATTY ACID SYNTHASE"/>
    <property type="match status" value="1"/>
</dbReference>
<feature type="region of interest" description="Disordered" evidence="3">
    <location>
        <begin position="1197"/>
        <end position="1243"/>
    </location>
</feature>
<accession>A0A9P0AMF4</accession>
<feature type="domain" description="Enoyl reductase (ER)" evidence="4">
    <location>
        <begin position="677"/>
        <end position="976"/>
    </location>
</feature>
<dbReference type="Proteomes" id="UP001152759">
    <property type="component" value="Chromosome 9"/>
</dbReference>
<dbReference type="GO" id="GO:0004312">
    <property type="term" value="F:fatty acid synthase activity"/>
    <property type="evidence" value="ECO:0007669"/>
    <property type="project" value="TreeGrafter"/>
</dbReference>
<dbReference type="SUPFAM" id="SSF51735">
    <property type="entry name" value="NAD(P)-binding Rossmann-fold domains"/>
    <property type="match status" value="1"/>
</dbReference>
<evidence type="ECO:0000313" key="5">
    <source>
        <dbReference type="EMBL" id="CAH0395951.1"/>
    </source>
</evidence>
<dbReference type="InterPro" id="IPR036291">
    <property type="entry name" value="NAD(P)-bd_dom_sf"/>
</dbReference>
<dbReference type="GO" id="GO:0006633">
    <property type="term" value="P:fatty acid biosynthetic process"/>
    <property type="evidence" value="ECO:0007669"/>
    <property type="project" value="TreeGrafter"/>
</dbReference>
<evidence type="ECO:0000256" key="3">
    <source>
        <dbReference type="SAM" id="MobiDB-lite"/>
    </source>
</evidence>
<evidence type="ECO:0000256" key="1">
    <source>
        <dbReference type="ARBA" id="ARBA00022450"/>
    </source>
</evidence>
<keyword evidence="6" id="KW-1185">Reference proteome</keyword>
<evidence type="ECO:0000256" key="2">
    <source>
        <dbReference type="ARBA" id="ARBA00022553"/>
    </source>
</evidence>
<dbReference type="Pfam" id="PF21149">
    <property type="entry name" value="FAS_pseudo-KR"/>
    <property type="match status" value="1"/>
</dbReference>
<dbReference type="InterPro" id="IPR001227">
    <property type="entry name" value="Ac_transferase_dom_sf"/>
</dbReference>
<dbReference type="InterPro" id="IPR050091">
    <property type="entry name" value="PKS_NRPS_Biosynth_Enz"/>
</dbReference>
<dbReference type="Gene3D" id="3.90.180.10">
    <property type="entry name" value="Medium-chain alcohol dehydrogenases, catalytic domain"/>
    <property type="match status" value="1"/>
</dbReference>